<sequence length="148" mass="16561">MLTALDSLLVFFLLMAVLRVMGKRELSQMSAFDLVILFVIGDLIAEAVVSEDTSFTGALIAVSTFALLTILMSWLAYRYPRLKPALDGTPTVVVRDGRPDRSAMRRERVNLYDLNEAARNNGIADLEEIELALLEPDGKFSFFTRRTT</sequence>
<keyword evidence="13" id="KW-1185">Reference proteome</keyword>
<evidence type="ECO:0000259" key="8">
    <source>
        <dbReference type="Pfam" id="PF04239"/>
    </source>
</evidence>
<dbReference type="KEGG" id="ndp:E2C04_09020"/>
<feature type="transmembrane region" description="Helical" evidence="7">
    <location>
        <begin position="29"/>
        <end position="49"/>
    </location>
</feature>
<dbReference type="Proteomes" id="UP000297025">
    <property type="component" value="Chromosome"/>
</dbReference>
<keyword evidence="5 7" id="KW-1133">Transmembrane helix</keyword>
<evidence type="ECO:0000256" key="1">
    <source>
        <dbReference type="ARBA" id="ARBA00004651"/>
    </source>
</evidence>
<dbReference type="PANTHER" id="PTHR34582">
    <property type="entry name" value="UPF0702 TRANSMEMBRANE PROTEIN YCAP"/>
    <property type="match status" value="1"/>
</dbReference>
<reference evidence="13" key="3">
    <citation type="journal article" date="2019" name="Int. J. Syst. Evol. Microbiol.">
        <title>The Global Catalogue of Microorganisms (GCM) 10K type strain sequencing project: providing services to taxonomists for standard genome sequencing and annotation.</title>
        <authorList>
            <consortium name="The Broad Institute Genomics Platform"/>
            <consortium name="The Broad Institute Genome Sequencing Center for Infectious Disease"/>
            <person name="Wu L."/>
            <person name="Ma J."/>
        </authorList>
    </citation>
    <scope>NUCLEOTIDE SEQUENCE [LARGE SCALE GENOMIC DNA]</scope>
    <source>
        <strain evidence="13">CCM 7403</strain>
    </source>
</reference>
<dbReference type="PANTHER" id="PTHR34582:SF6">
    <property type="entry name" value="UPF0702 TRANSMEMBRANE PROTEIN YCAP"/>
    <property type="match status" value="1"/>
</dbReference>
<dbReference type="InterPro" id="IPR048454">
    <property type="entry name" value="YetF_N"/>
</dbReference>
<dbReference type="InterPro" id="IPR023090">
    <property type="entry name" value="UPF0702_alpha/beta_dom_sf"/>
</dbReference>
<dbReference type="Pfam" id="PF20730">
    <property type="entry name" value="YetF_N"/>
    <property type="match status" value="1"/>
</dbReference>
<feature type="transmembrane region" description="Helical" evidence="7">
    <location>
        <begin position="6"/>
        <end position="22"/>
    </location>
</feature>
<gene>
    <name evidence="11" type="ORF">E2C04_09020</name>
    <name evidence="10" type="ORF">GCM10007231_26250</name>
</gene>
<dbReference type="Pfam" id="PF04239">
    <property type="entry name" value="DUF421"/>
    <property type="match status" value="1"/>
</dbReference>
<dbReference type="GO" id="GO:0005886">
    <property type="term" value="C:plasma membrane"/>
    <property type="evidence" value="ECO:0007669"/>
    <property type="project" value="UniProtKB-SubCell"/>
</dbReference>
<evidence type="ECO:0000313" key="11">
    <source>
        <dbReference type="EMBL" id="QCC77294.1"/>
    </source>
</evidence>
<evidence type="ECO:0000259" key="9">
    <source>
        <dbReference type="Pfam" id="PF20730"/>
    </source>
</evidence>
<keyword evidence="6 7" id="KW-0472">Membrane</keyword>
<evidence type="ECO:0000256" key="6">
    <source>
        <dbReference type="ARBA" id="ARBA00023136"/>
    </source>
</evidence>
<keyword evidence="4 7" id="KW-0812">Transmembrane</keyword>
<reference evidence="11" key="4">
    <citation type="submission" date="2019-03" db="EMBL/GenBank/DDBJ databases">
        <authorList>
            <person name="Huang Y."/>
        </authorList>
    </citation>
    <scope>NUCLEOTIDE SEQUENCE</scope>
    <source>
        <strain evidence="11">JCM 16608</strain>
    </source>
</reference>
<evidence type="ECO:0000256" key="7">
    <source>
        <dbReference type="SAM" id="Phobius"/>
    </source>
</evidence>
<evidence type="ECO:0000313" key="10">
    <source>
        <dbReference type="EMBL" id="GGD25652.1"/>
    </source>
</evidence>
<evidence type="ECO:0000256" key="5">
    <source>
        <dbReference type="ARBA" id="ARBA00022989"/>
    </source>
</evidence>
<feature type="transmembrane region" description="Helical" evidence="7">
    <location>
        <begin position="55"/>
        <end position="77"/>
    </location>
</feature>
<comment type="similarity">
    <text evidence="2">Belongs to the UPF0702 family.</text>
</comment>
<dbReference type="RefSeq" id="WP_135832340.1">
    <property type="nucleotide sequence ID" value="NZ_BMCK01000004.1"/>
</dbReference>
<protein>
    <submittedName>
        <fullName evidence="11">DUF421 domain-containing protein</fullName>
    </submittedName>
</protein>
<evidence type="ECO:0000256" key="3">
    <source>
        <dbReference type="ARBA" id="ARBA00022475"/>
    </source>
</evidence>
<reference evidence="11 12" key="1">
    <citation type="journal article" date="2008" name="Int. J. Syst. Evol. Microbiol.">
        <title>Nocardioides daphniae sp. nov., isolated from Daphnia cucullata (Crustacea: Cladocera).</title>
        <authorList>
            <person name="Toth E.M."/>
            <person name="Keki Z."/>
            <person name="Homonnay Z.G."/>
            <person name="Borsodi A.K."/>
            <person name="Marialigeti K."/>
            <person name="Schumann P."/>
        </authorList>
    </citation>
    <scope>NUCLEOTIDE SEQUENCE [LARGE SCALE GENOMIC DNA]</scope>
    <source>
        <strain evidence="11 12">JCM 16608</strain>
    </source>
</reference>
<dbReference type="Gene3D" id="3.30.240.20">
    <property type="entry name" value="bsu07140 like domains"/>
    <property type="match status" value="1"/>
</dbReference>
<evidence type="ECO:0000256" key="2">
    <source>
        <dbReference type="ARBA" id="ARBA00006448"/>
    </source>
</evidence>
<evidence type="ECO:0000313" key="13">
    <source>
        <dbReference type="Proteomes" id="UP000630594"/>
    </source>
</evidence>
<feature type="domain" description="YetF C-terminal" evidence="8">
    <location>
        <begin position="80"/>
        <end position="145"/>
    </location>
</feature>
<dbReference type="AlphaFoldDB" id="A0A4P7UC19"/>
<dbReference type="OrthoDB" id="9793799at2"/>
<evidence type="ECO:0000313" key="12">
    <source>
        <dbReference type="Proteomes" id="UP000297025"/>
    </source>
</evidence>
<accession>A0A4P7UC19</accession>
<keyword evidence="3" id="KW-1003">Cell membrane</keyword>
<dbReference type="Proteomes" id="UP000630594">
    <property type="component" value="Unassembled WGS sequence"/>
</dbReference>
<organism evidence="11 12">
    <name type="scientific">Nocardioides daphniae</name>
    <dbReference type="NCBI Taxonomy" id="402297"/>
    <lineage>
        <taxon>Bacteria</taxon>
        <taxon>Bacillati</taxon>
        <taxon>Actinomycetota</taxon>
        <taxon>Actinomycetes</taxon>
        <taxon>Propionibacteriales</taxon>
        <taxon>Nocardioidaceae</taxon>
        <taxon>Nocardioides</taxon>
    </lineage>
</organism>
<name>A0A4P7UC19_9ACTN</name>
<comment type="subcellular location">
    <subcellularLocation>
        <location evidence="1">Cell membrane</location>
        <topology evidence="1">Multi-pass membrane protein</topology>
    </subcellularLocation>
</comment>
<dbReference type="EMBL" id="BMCK01000004">
    <property type="protein sequence ID" value="GGD25652.1"/>
    <property type="molecule type" value="Genomic_DNA"/>
</dbReference>
<reference evidence="10" key="5">
    <citation type="submission" date="2024-05" db="EMBL/GenBank/DDBJ databases">
        <authorList>
            <person name="Sun Q."/>
            <person name="Sedlacek I."/>
        </authorList>
    </citation>
    <scope>NUCLEOTIDE SEQUENCE</scope>
    <source>
        <strain evidence="10">CCM 7403</strain>
    </source>
</reference>
<evidence type="ECO:0000256" key="4">
    <source>
        <dbReference type="ARBA" id="ARBA00022692"/>
    </source>
</evidence>
<proteinExistence type="inferred from homology"/>
<reference evidence="10" key="2">
    <citation type="journal article" date="2014" name="Int. J. Syst. Evol. Microbiol.">
        <title>Complete genome of a new Firmicutes species belonging to the dominant human colonic microbiota ('Ruminococcus bicirculans') reveals two chromosomes and a selective capacity to utilize plant glucans.</title>
        <authorList>
            <consortium name="NISC Comparative Sequencing Program"/>
            <person name="Wegmann U."/>
            <person name="Louis P."/>
            <person name="Goesmann A."/>
            <person name="Henrissat B."/>
            <person name="Duncan S.H."/>
            <person name="Flint H.J."/>
        </authorList>
    </citation>
    <scope>NUCLEOTIDE SEQUENCE</scope>
    <source>
        <strain evidence="10">CCM 7403</strain>
    </source>
</reference>
<dbReference type="EMBL" id="CP038462">
    <property type="protein sequence ID" value="QCC77294.1"/>
    <property type="molecule type" value="Genomic_DNA"/>
</dbReference>
<dbReference type="InterPro" id="IPR007353">
    <property type="entry name" value="DUF421"/>
</dbReference>
<feature type="domain" description="YetF-like N-terminal transmembrane" evidence="9">
    <location>
        <begin position="8"/>
        <end position="74"/>
    </location>
</feature>